<organism evidence="3 4">
    <name type="scientific">Actinophytocola glycyrrhizae</name>
    <dbReference type="NCBI Taxonomy" id="2044873"/>
    <lineage>
        <taxon>Bacteria</taxon>
        <taxon>Bacillati</taxon>
        <taxon>Actinomycetota</taxon>
        <taxon>Actinomycetes</taxon>
        <taxon>Pseudonocardiales</taxon>
        <taxon>Pseudonocardiaceae</taxon>
    </lineage>
</organism>
<protein>
    <submittedName>
        <fullName evidence="3">ATP-binding protein</fullName>
    </submittedName>
</protein>
<dbReference type="SUPFAM" id="SSF55874">
    <property type="entry name" value="ATPase domain of HSP90 chaperone/DNA topoisomerase II/histidine kinase"/>
    <property type="match status" value="1"/>
</dbReference>
<evidence type="ECO:0000313" key="3">
    <source>
        <dbReference type="EMBL" id="MFC4856057.1"/>
    </source>
</evidence>
<name>A0ABV9S319_9PSEU</name>
<dbReference type="EMBL" id="JBHSIS010000009">
    <property type="protein sequence ID" value="MFC4856057.1"/>
    <property type="molecule type" value="Genomic_DNA"/>
</dbReference>
<proteinExistence type="predicted"/>
<feature type="domain" description="Histidine kinase/HSP90-like ATPase" evidence="2">
    <location>
        <begin position="8"/>
        <end position="56"/>
    </location>
</feature>
<dbReference type="GO" id="GO:0005524">
    <property type="term" value="F:ATP binding"/>
    <property type="evidence" value="ECO:0007669"/>
    <property type="project" value="UniProtKB-KW"/>
</dbReference>
<sequence>MQLAAFRIVQEALTNALTHAGPRTTVDLSLAADSCQVHIVVHDSGPPDDEPAPAANWSERRFNGRLRFARYEVGVAGRRGSRPRRHGRTRRALRRHGQRRPRHLTAAGPST</sequence>
<evidence type="ECO:0000256" key="1">
    <source>
        <dbReference type="SAM" id="MobiDB-lite"/>
    </source>
</evidence>
<dbReference type="Gene3D" id="3.30.565.10">
    <property type="entry name" value="Histidine kinase-like ATPase, C-terminal domain"/>
    <property type="match status" value="1"/>
</dbReference>
<evidence type="ECO:0000313" key="4">
    <source>
        <dbReference type="Proteomes" id="UP001595859"/>
    </source>
</evidence>
<accession>A0ABV9S319</accession>
<comment type="caution">
    <text evidence="3">The sequence shown here is derived from an EMBL/GenBank/DDBJ whole genome shotgun (WGS) entry which is preliminary data.</text>
</comment>
<keyword evidence="3" id="KW-0547">Nucleotide-binding</keyword>
<gene>
    <name evidence="3" type="ORF">ACFPCV_21340</name>
</gene>
<dbReference type="InterPro" id="IPR003594">
    <property type="entry name" value="HATPase_dom"/>
</dbReference>
<dbReference type="Pfam" id="PF13581">
    <property type="entry name" value="HATPase_c_2"/>
    <property type="match status" value="1"/>
</dbReference>
<evidence type="ECO:0000259" key="2">
    <source>
        <dbReference type="Pfam" id="PF13581"/>
    </source>
</evidence>
<reference evidence="4" key="1">
    <citation type="journal article" date="2019" name="Int. J. Syst. Evol. Microbiol.">
        <title>The Global Catalogue of Microorganisms (GCM) 10K type strain sequencing project: providing services to taxonomists for standard genome sequencing and annotation.</title>
        <authorList>
            <consortium name="The Broad Institute Genomics Platform"/>
            <consortium name="The Broad Institute Genome Sequencing Center for Infectious Disease"/>
            <person name="Wu L."/>
            <person name="Ma J."/>
        </authorList>
    </citation>
    <scope>NUCLEOTIDE SEQUENCE [LARGE SCALE GENOMIC DNA]</scope>
    <source>
        <strain evidence="4">ZS-22-S1</strain>
    </source>
</reference>
<keyword evidence="4" id="KW-1185">Reference proteome</keyword>
<feature type="region of interest" description="Disordered" evidence="1">
    <location>
        <begin position="76"/>
        <end position="111"/>
    </location>
</feature>
<feature type="compositionally biased region" description="Basic residues" evidence="1">
    <location>
        <begin position="79"/>
        <end position="103"/>
    </location>
</feature>
<dbReference type="InterPro" id="IPR036890">
    <property type="entry name" value="HATPase_C_sf"/>
</dbReference>
<dbReference type="Proteomes" id="UP001595859">
    <property type="component" value="Unassembled WGS sequence"/>
</dbReference>
<keyword evidence="3" id="KW-0067">ATP-binding</keyword>